<evidence type="ECO:0000259" key="1">
    <source>
        <dbReference type="PROSITE" id="PS51459"/>
    </source>
</evidence>
<organism evidence="2 3">
    <name type="scientific">Pseudoxanthomonas winnipegensis</name>
    <dbReference type="NCBI Taxonomy" id="2480810"/>
    <lineage>
        <taxon>Bacteria</taxon>
        <taxon>Pseudomonadati</taxon>
        <taxon>Pseudomonadota</taxon>
        <taxon>Gammaproteobacteria</taxon>
        <taxon>Lysobacterales</taxon>
        <taxon>Lysobacteraceae</taxon>
        <taxon>Pseudoxanthomonas</taxon>
    </lineage>
</organism>
<dbReference type="PROSITE" id="PS51459">
    <property type="entry name" value="FIDO"/>
    <property type="match status" value="1"/>
</dbReference>
<dbReference type="Proteomes" id="UP000292627">
    <property type="component" value="Unassembled WGS sequence"/>
</dbReference>
<dbReference type="EMBL" id="SHMC01000002">
    <property type="protein sequence ID" value="TAA26792.1"/>
    <property type="molecule type" value="Genomic_DNA"/>
</dbReference>
<evidence type="ECO:0000313" key="3">
    <source>
        <dbReference type="Proteomes" id="UP000292627"/>
    </source>
</evidence>
<dbReference type="SUPFAM" id="SSF140931">
    <property type="entry name" value="Fic-like"/>
    <property type="match status" value="1"/>
</dbReference>
<feature type="domain" description="Fido" evidence="1">
    <location>
        <begin position="97"/>
        <end position="265"/>
    </location>
</feature>
<reference evidence="2 3" key="1">
    <citation type="submission" date="2019-02" db="EMBL/GenBank/DDBJ databases">
        <title>WGS of Pseudoxanthomonas species novum from clinical isolates.</title>
        <authorList>
            <person name="Bernier A.-M."/>
            <person name="Bernard K."/>
            <person name="Vachon A."/>
        </authorList>
    </citation>
    <scope>NUCLEOTIDE SEQUENCE [LARGE SCALE GENOMIC DNA]</scope>
    <source>
        <strain evidence="2 3">NML171200</strain>
    </source>
</reference>
<gene>
    <name evidence="2" type="ORF">EA660_06160</name>
</gene>
<dbReference type="AlphaFoldDB" id="A0A4V2HDC7"/>
<sequence length="356" mass="39005">MDSSINNGLVFSFCPRPLVQEVPCAETWLDASFFVSTPQPIFLKTIKSRSIALEPSPSVDLVHLALLSMRLSFASHNIGSTAAESAVCDGAPSKFELGPQSISKIKDALFRAKARVSPNLLPWLIELSRAMGNANAALRSNRAWVGSSSPNDAWLVLPRNDVVGPLLENLSEFIAECELQLWTPATIEALAFQLIHIHPLKDGNGRCVRALLAGLALRHSHLYPLFLMWTLLLSRVASARAWASNSILESGKEESNEAYRNWLSSIKLIDAHLARLVDAGVDRRLIRCLLTVGCITPTAISAEDAKCSSKLAEKLWQCAAMHFEKRGIALIDPELNRLVIDAARSIVVKQTGSHCR</sequence>
<evidence type="ECO:0000313" key="2">
    <source>
        <dbReference type="EMBL" id="TAA26792.1"/>
    </source>
</evidence>
<dbReference type="InterPro" id="IPR003812">
    <property type="entry name" value="Fido"/>
</dbReference>
<dbReference type="InterPro" id="IPR036597">
    <property type="entry name" value="Fido-like_dom_sf"/>
</dbReference>
<dbReference type="OrthoDB" id="9807853at2"/>
<dbReference type="Gene3D" id="1.10.3290.10">
    <property type="entry name" value="Fido-like domain"/>
    <property type="match status" value="1"/>
</dbReference>
<accession>A0A4V2HDC7</accession>
<comment type="caution">
    <text evidence="2">The sequence shown here is derived from an EMBL/GenBank/DDBJ whole genome shotgun (WGS) entry which is preliminary data.</text>
</comment>
<name>A0A4V2HDC7_9GAMM</name>
<proteinExistence type="predicted"/>
<protein>
    <submittedName>
        <fullName evidence="2">Fic family protein</fullName>
    </submittedName>
</protein>